<dbReference type="InterPro" id="IPR002731">
    <property type="entry name" value="ATPase_BadF"/>
</dbReference>
<dbReference type="SUPFAM" id="SSF53067">
    <property type="entry name" value="Actin-like ATPase domain"/>
    <property type="match status" value="2"/>
</dbReference>
<evidence type="ECO:0000259" key="1">
    <source>
        <dbReference type="Pfam" id="PF01869"/>
    </source>
</evidence>
<evidence type="ECO:0000313" key="3">
    <source>
        <dbReference type="Proteomes" id="UP000199682"/>
    </source>
</evidence>
<dbReference type="InterPro" id="IPR043129">
    <property type="entry name" value="ATPase_NBD"/>
</dbReference>
<organism evidence="2 3">
    <name type="scientific">Lentzea albidocapillata subsp. violacea</name>
    <dbReference type="NCBI Taxonomy" id="128104"/>
    <lineage>
        <taxon>Bacteria</taxon>
        <taxon>Bacillati</taxon>
        <taxon>Actinomycetota</taxon>
        <taxon>Actinomycetes</taxon>
        <taxon>Pseudonocardiales</taxon>
        <taxon>Pseudonocardiaceae</taxon>
        <taxon>Lentzea</taxon>
    </lineage>
</organism>
<reference evidence="3" key="1">
    <citation type="submission" date="2016-10" db="EMBL/GenBank/DDBJ databases">
        <authorList>
            <person name="Varghese N."/>
            <person name="Submissions S."/>
        </authorList>
    </citation>
    <scope>NUCLEOTIDE SEQUENCE [LARGE SCALE GENOMIC DNA]</scope>
    <source>
        <strain evidence="3">DSM 44796</strain>
    </source>
</reference>
<feature type="domain" description="ATPase BadF/BadG/BcrA/BcrD type" evidence="1">
    <location>
        <begin position="5"/>
        <end position="292"/>
    </location>
</feature>
<dbReference type="Gene3D" id="3.30.420.40">
    <property type="match status" value="2"/>
</dbReference>
<dbReference type="InterPro" id="IPR052519">
    <property type="entry name" value="Euk-type_GlcNAc_Kinase"/>
</dbReference>
<dbReference type="CDD" id="cd24007">
    <property type="entry name" value="ASKHA_NBD_eukNAGK-like"/>
    <property type="match status" value="1"/>
</dbReference>
<protein>
    <submittedName>
        <fullName evidence="2">BadF-type ATPase</fullName>
    </submittedName>
</protein>
<dbReference type="AlphaFoldDB" id="A0A1G9I5D0"/>
<gene>
    <name evidence="2" type="ORF">SAMN04488074_109262</name>
</gene>
<dbReference type="Proteomes" id="UP000199682">
    <property type="component" value="Unassembled WGS sequence"/>
</dbReference>
<proteinExistence type="predicted"/>
<dbReference type="PANTHER" id="PTHR43190:SF3">
    <property type="entry name" value="N-ACETYL-D-GLUCOSAMINE KINASE"/>
    <property type="match status" value="1"/>
</dbReference>
<name>A0A1G9I5D0_9PSEU</name>
<dbReference type="Pfam" id="PF01869">
    <property type="entry name" value="BcrAD_BadFG"/>
    <property type="match status" value="1"/>
</dbReference>
<sequence>MDLVVGLDAGGTSTRALVLGLDGARLGQGLAGGANPNSHPPAVAAAHIGEALAEALDGLDSRKVRCGVLGMAGASRMTDPAVLDLFQGAWERAGLHCPMRVVTDCEAAFATGTSSADGTVLVAGTGSIAGRISGHRMVGQSGGYGWLIGDDGSAFWLGREAVRATVKLLDLDAPLEGLATAVLTAAGARNRGQLITAVNAAAPIALAQFAPLVSSAYHHGDPEALTIVASAARLLADTATAVREPSDTSPIVLVGSLIKTPVGTHLKQELLTRCNAAVIMATEGAAGAAWLAAVDVLGPDAPRPSGS</sequence>
<accession>A0A1G9I5D0</accession>
<dbReference type="EMBL" id="FNET01000009">
    <property type="protein sequence ID" value="SDL20074.1"/>
    <property type="molecule type" value="Genomic_DNA"/>
</dbReference>
<dbReference type="PANTHER" id="PTHR43190">
    <property type="entry name" value="N-ACETYL-D-GLUCOSAMINE KINASE"/>
    <property type="match status" value="1"/>
</dbReference>
<evidence type="ECO:0000313" key="2">
    <source>
        <dbReference type="EMBL" id="SDL20074.1"/>
    </source>
</evidence>